<feature type="non-terminal residue" evidence="2">
    <location>
        <position position="1"/>
    </location>
</feature>
<dbReference type="Proteomes" id="UP000295504">
    <property type="component" value="Unassembled WGS sequence"/>
</dbReference>
<evidence type="ECO:0000313" key="3">
    <source>
        <dbReference type="Proteomes" id="UP000295504"/>
    </source>
</evidence>
<evidence type="ECO:0000256" key="1">
    <source>
        <dbReference type="SAM" id="Phobius"/>
    </source>
</evidence>
<proteinExistence type="predicted"/>
<gene>
    <name evidence="2" type="ORF">EDD79_10811</name>
</gene>
<keyword evidence="1" id="KW-1133">Transmembrane helix</keyword>
<evidence type="ECO:0000313" key="2">
    <source>
        <dbReference type="EMBL" id="TCP93337.1"/>
    </source>
</evidence>
<protein>
    <submittedName>
        <fullName evidence="2">Uncharacterized protein</fullName>
    </submittedName>
</protein>
<organism evidence="2 3">
    <name type="scientific">Serpentinicella alkaliphila</name>
    <dbReference type="NCBI Taxonomy" id="1734049"/>
    <lineage>
        <taxon>Bacteria</taxon>
        <taxon>Bacillati</taxon>
        <taxon>Bacillota</taxon>
        <taxon>Clostridia</taxon>
        <taxon>Peptostreptococcales</taxon>
        <taxon>Natronincolaceae</taxon>
        <taxon>Serpentinicella</taxon>
    </lineage>
</organism>
<dbReference type="AlphaFoldDB" id="A0A4R2SSL5"/>
<name>A0A4R2SSL5_9FIRM</name>
<keyword evidence="1" id="KW-0472">Membrane</keyword>
<accession>A0A4R2SSL5</accession>
<keyword evidence="1" id="KW-0812">Transmembrane</keyword>
<sequence>GPGKIKMDRPSLMAIYRIFFSVATSTVKINGLSFIEDIINL</sequence>
<reference evidence="2 3" key="1">
    <citation type="submission" date="2019-03" db="EMBL/GenBank/DDBJ databases">
        <title>Genomic Encyclopedia of Type Strains, Phase IV (KMG-IV): sequencing the most valuable type-strain genomes for metagenomic binning, comparative biology and taxonomic classification.</title>
        <authorList>
            <person name="Goeker M."/>
        </authorList>
    </citation>
    <scope>NUCLEOTIDE SEQUENCE [LARGE SCALE GENOMIC DNA]</scope>
    <source>
        <strain evidence="2 3">DSM 100013</strain>
    </source>
</reference>
<dbReference type="EMBL" id="SLYC01000081">
    <property type="protein sequence ID" value="TCP93337.1"/>
    <property type="molecule type" value="Genomic_DNA"/>
</dbReference>
<feature type="transmembrane region" description="Helical" evidence="1">
    <location>
        <begin position="14"/>
        <end position="35"/>
    </location>
</feature>
<keyword evidence="3" id="KW-1185">Reference proteome</keyword>
<comment type="caution">
    <text evidence="2">The sequence shown here is derived from an EMBL/GenBank/DDBJ whole genome shotgun (WGS) entry which is preliminary data.</text>
</comment>